<dbReference type="PANTHER" id="PTHR37422:SF13">
    <property type="entry name" value="LIPOPOLYSACCHARIDE BIOSYNTHESIS PROTEIN PA4999-RELATED"/>
    <property type="match status" value="1"/>
</dbReference>
<evidence type="ECO:0000256" key="2">
    <source>
        <dbReference type="ARBA" id="ARBA00022692"/>
    </source>
</evidence>
<keyword evidence="4 5" id="KW-0472">Membrane</keyword>
<dbReference type="InterPro" id="IPR007016">
    <property type="entry name" value="O-antigen_ligase-rel_domated"/>
</dbReference>
<dbReference type="RefSeq" id="WP_113919651.1">
    <property type="nucleotide sequence ID" value="NZ_QNRX01000002.1"/>
</dbReference>
<feature type="transmembrane region" description="Helical" evidence="5">
    <location>
        <begin position="12"/>
        <end position="30"/>
    </location>
</feature>
<dbReference type="GO" id="GO:0016874">
    <property type="term" value="F:ligase activity"/>
    <property type="evidence" value="ECO:0007669"/>
    <property type="project" value="UniProtKB-KW"/>
</dbReference>
<evidence type="ECO:0000313" key="7">
    <source>
        <dbReference type="EMBL" id="RBP69088.1"/>
    </source>
</evidence>
<accession>A0A366IDS0</accession>
<feature type="transmembrane region" description="Helical" evidence="5">
    <location>
        <begin position="98"/>
        <end position="116"/>
    </location>
</feature>
<keyword evidence="7" id="KW-0436">Ligase</keyword>
<evidence type="ECO:0000313" key="8">
    <source>
        <dbReference type="Proteomes" id="UP000253490"/>
    </source>
</evidence>
<dbReference type="Pfam" id="PF04932">
    <property type="entry name" value="Wzy_C"/>
    <property type="match status" value="1"/>
</dbReference>
<proteinExistence type="predicted"/>
<feature type="transmembrane region" description="Helical" evidence="5">
    <location>
        <begin position="257"/>
        <end position="278"/>
    </location>
</feature>
<feature type="transmembrane region" description="Helical" evidence="5">
    <location>
        <begin position="183"/>
        <end position="201"/>
    </location>
</feature>
<feature type="transmembrane region" description="Helical" evidence="5">
    <location>
        <begin position="227"/>
        <end position="245"/>
    </location>
</feature>
<keyword evidence="8" id="KW-1185">Reference proteome</keyword>
<feature type="transmembrane region" description="Helical" evidence="5">
    <location>
        <begin position="65"/>
        <end position="86"/>
    </location>
</feature>
<gene>
    <name evidence="7" type="ORF">DES36_102232</name>
</gene>
<reference evidence="7 8" key="1">
    <citation type="submission" date="2018-06" db="EMBL/GenBank/DDBJ databases">
        <title>Genomic Encyclopedia of Type Strains, Phase IV (KMG-IV): sequencing the most valuable type-strain genomes for metagenomic binning, comparative biology and taxonomic classification.</title>
        <authorList>
            <person name="Goeker M."/>
        </authorList>
    </citation>
    <scope>NUCLEOTIDE SEQUENCE [LARGE SCALE GENOMIC DNA]</scope>
    <source>
        <strain evidence="7 8">DSM 22112</strain>
    </source>
</reference>
<keyword evidence="3 5" id="KW-1133">Transmembrane helix</keyword>
<feature type="domain" description="O-antigen ligase-related" evidence="6">
    <location>
        <begin position="210"/>
        <end position="352"/>
    </location>
</feature>
<comment type="caution">
    <text evidence="7">The sequence shown here is derived from an EMBL/GenBank/DDBJ whole genome shotgun (WGS) entry which is preliminary data.</text>
</comment>
<evidence type="ECO:0000256" key="4">
    <source>
        <dbReference type="ARBA" id="ARBA00023136"/>
    </source>
</evidence>
<comment type="subcellular location">
    <subcellularLocation>
        <location evidence="1">Membrane</location>
        <topology evidence="1">Multi-pass membrane protein</topology>
    </subcellularLocation>
</comment>
<feature type="transmembrane region" description="Helical" evidence="5">
    <location>
        <begin position="343"/>
        <end position="362"/>
    </location>
</feature>
<feature type="transmembrane region" description="Helical" evidence="5">
    <location>
        <begin position="374"/>
        <end position="391"/>
    </location>
</feature>
<dbReference type="AlphaFoldDB" id="A0A366IDS0"/>
<organism evidence="7 8">
    <name type="scientific">Alkalibaculum bacchi</name>
    <dbReference type="NCBI Taxonomy" id="645887"/>
    <lineage>
        <taxon>Bacteria</taxon>
        <taxon>Bacillati</taxon>
        <taxon>Bacillota</taxon>
        <taxon>Clostridia</taxon>
        <taxon>Eubacteriales</taxon>
        <taxon>Eubacteriaceae</taxon>
        <taxon>Alkalibaculum</taxon>
    </lineage>
</organism>
<keyword evidence="2 5" id="KW-0812">Transmembrane</keyword>
<dbReference type="PANTHER" id="PTHR37422">
    <property type="entry name" value="TEICHURONIC ACID BIOSYNTHESIS PROTEIN TUAE"/>
    <property type="match status" value="1"/>
</dbReference>
<evidence type="ECO:0000256" key="3">
    <source>
        <dbReference type="ARBA" id="ARBA00022989"/>
    </source>
</evidence>
<evidence type="ECO:0000259" key="6">
    <source>
        <dbReference type="Pfam" id="PF04932"/>
    </source>
</evidence>
<dbReference type="GO" id="GO:0016020">
    <property type="term" value="C:membrane"/>
    <property type="evidence" value="ECO:0007669"/>
    <property type="project" value="UniProtKB-SubCell"/>
</dbReference>
<name>A0A366IDS0_9FIRM</name>
<feature type="transmembrane region" description="Helical" evidence="5">
    <location>
        <begin position="123"/>
        <end position="144"/>
    </location>
</feature>
<dbReference type="EMBL" id="QNRX01000002">
    <property type="protein sequence ID" value="RBP69088.1"/>
    <property type="molecule type" value="Genomic_DNA"/>
</dbReference>
<evidence type="ECO:0000256" key="5">
    <source>
        <dbReference type="SAM" id="Phobius"/>
    </source>
</evidence>
<dbReference type="InterPro" id="IPR051533">
    <property type="entry name" value="WaaL-like"/>
</dbReference>
<feature type="transmembrane region" description="Helical" evidence="5">
    <location>
        <begin position="36"/>
        <end position="53"/>
    </location>
</feature>
<dbReference type="Proteomes" id="UP000253490">
    <property type="component" value="Unassembled WGS sequence"/>
</dbReference>
<dbReference type="OrthoDB" id="3034916at2"/>
<protein>
    <submittedName>
        <fullName evidence="7">O-antigen ligase-like membrane protein</fullName>
    </submittedName>
</protein>
<sequence length="424" mass="49204">MEKSIKFNGRLLLSFIIASIILVPTIRLKGLPGMRLEQFAVVIGFFCLIVKVITNKRVVLHKSLFPILIITFSFFIIISIINGALSGYNVIINDFFELYKIFVYCGLFIITSTLITKQNDKMFFLKIINTSIFVTSIVSITQYFNIFSLNELYIPYIAPTQYKTLINDYPWPRVIGLSDNPNVYAVIVLIGCLSSLGLYLYNKQKYNLLIMIINFIVLLMTRSRSGFLFFIVSSVVFFFLYYKDFIFNNKRNKLKKLFIMFSLLIGLLSIFILAFLILPKDLTWRIMEIFDLKNSNSWQLRLANWQENFGYFLQHPLLGIGPVKSIVYKNAADNEWLLLLKRYGLIGTLYFINMFAIPIIKYWREINKTIPGKIYLSLLVGAIFYMIPVAIFHSFQLMSLILVIGGITFANPESLYELKLKYKS</sequence>
<evidence type="ECO:0000256" key="1">
    <source>
        <dbReference type="ARBA" id="ARBA00004141"/>
    </source>
</evidence>